<accession>A0A843V8U4</accession>
<evidence type="ECO:0000313" key="3">
    <source>
        <dbReference type="EMBL" id="MQL92315.1"/>
    </source>
</evidence>
<organism evidence="3 4">
    <name type="scientific">Colocasia esculenta</name>
    <name type="common">Wild taro</name>
    <name type="synonym">Arum esculentum</name>
    <dbReference type="NCBI Taxonomy" id="4460"/>
    <lineage>
        <taxon>Eukaryota</taxon>
        <taxon>Viridiplantae</taxon>
        <taxon>Streptophyta</taxon>
        <taxon>Embryophyta</taxon>
        <taxon>Tracheophyta</taxon>
        <taxon>Spermatophyta</taxon>
        <taxon>Magnoliopsida</taxon>
        <taxon>Liliopsida</taxon>
        <taxon>Araceae</taxon>
        <taxon>Aroideae</taxon>
        <taxon>Colocasieae</taxon>
        <taxon>Colocasia</taxon>
    </lineage>
</organism>
<keyword evidence="1" id="KW-0949">S-adenosyl-L-methionine</keyword>
<keyword evidence="4" id="KW-1185">Reference proteome</keyword>
<dbReference type="AlphaFoldDB" id="A0A843V8U4"/>
<dbReference type="InterPro" id="IPR041698">
    <property type="entry name" value="Methyltransf_25"/>
</dbReference>
<dbReference type="EMBL" id="NMUH01001435">
    <property type="protein sequence ID" value="MQL92315.1"/>
    <property type="molecule type" value="Genomic_DNA"/>
</dbReference>
<feature type="region of interest" description="SAM motif I" evidence="1">
    <location>
        <begin position="71"/>
        <end position="80"/>
    </location>
</feature>
<feature type="region of interest" description="SAM motif II" evidence="1">
    <location>
        <begin position="116"/>
        <end position="129"/>
    </location>
</feature>
<comment type="similarity">
    <text evidence="1">Belongs to the class I-like SAM-binding methyltransferase superfamily. MPBQ/MBSQ MT family.</text>
</comment>
<keyword evidence="1" id="KW-0489">Methyltransferase</keyword>
<dbReference type="GO" id="GO:0051741">
    <property type="term" value="F:2-methyl-6-phytyl-1,4-benzoquinone methyltransferase activity"/>
    <property type="evidence" value="ECO:0007669"/>
    <property type="project" value="InterPro"/>
</dbReference>
<dbReference type="Gene3D" id="3.40.50.150">
    <property type="entry name" value="Vaccinia Virus protein VP39"/>
    <property type="match status" value="1"/>
</dbReference>
<keyword evidence="1" id="KW-0808">Transferase</keyword>
<gene>
    <name evidence="3" type="ORF">Taro_024936</name>
</gene>
<dbReference type="Pfam" id="PF13649">
    <property type="entry name" value="Methyltransf_25"/>
    <property type="match status" value="1"/>
</dbReference>
<dbReference type="PANTHER" id="PTHR44516">
    <property type="entry name" value="2-METHYL-6-PHYTYL-1,4-HYDROQUINONE METHYLTRANSFERASE, CHLOROPLASTIC"/>
    <property type="match status" value="1"/>
</dbReference>
<dbReference type="OrthoDB" id="10017101at2759"/>
<dbReference type="CDD" id="cd02440">
    <property type="entry name" value="AdoMet_MTases"/>
    <property type="match status" value="1"/>
</dbReference>
<evidence type="ECO:0000256" key="1">
    <source>
        <dbReference type="PROSITE-ProRule" id="PRU01069"/>
    </source>
</evidence>
<dbReference type="InterPro" id="IPR044649">
    <property type="entry name" value="MPBQ/MSBQ_MT"/>
</dbReference>
<evidence type="ECO:0000259" key="2">
    <source>
        <dbReference type="PROSITE" id="PS51734"/>
    </source>
</evidence>
<dbReference type="SUPFAM" id="SSF53335">
    <property type="entry name" value="S-adenosyl-L-methionine-dependent methyltransferases"/>
    <property type="match status" value="1"/>
</dbReference>
<comment type="caution">
    <text evidence="3">The sequence shown here is derived from an EMBL/GenBank/DDBJ whole genome shotgun (WGS) entry which is preliminary data.</text>
</comment>
<feature type="domain" description="MPBQ/MBSQ family SAM-binding methyltransferase profile" evidence="2">
    <location>
        <begin position="15"/>
        <end position="151"/>
    </location>
</feature>
<reference evidence="3" key="1">
    <citation type="submission" date="2017-07" db="EMBL/GenBank/DDBJ databases">
        <title>Taro Niue Genome Assembly and Annotation.</title>
        <authorList>
            <person name="Atibalentja N."/>
            <person name="Keating K."/>
            <person name="Fields C.J."/>
        </authorList>
    </citation>
    <scope>NUCLEOTIDE SEQUENCE</scope>
    <source>
        <strain evidence="3">Niue_2</strain>
        <tissue evidence="3">Leaf</tissue>
    </source>
</reference>
<dbReference type="Proteomes" id="UP000652761">
    <property type="component" value="Unassembled WGS sequence"/>
</dbReference>
<comment type="caution">
    <text evidence="1">Lacks conserved residue(s) required for the propagation of feature annotation.</text>
</comment>
<dbReference type="InterPro" id="IPR031164">
    <property type="entry name" value="SAM_MPBQ_MSBQ_MT"/>
</dbReference>
<dbReference type="PROSITE" id="PS51734">
    <property type="entry name" value="SAM_MPBQ_MSBQ_MT"/>
    <property type="match status" value="1"/>
</dbReference>
<dbReference type="PANTHER" id="PTHR44516:SF11">
    <property type="entry name" value="2-METHYL-6-PHYTYL-1,4-HYDROQUINONE METHYLTRANSFERASE 2, CHLOROPLASTIC"/>
    <property type="match status" value="1"/>
</dbReference>
<name>A0A843V8U4_COLES</name>
<protein>
    <recommendedName>
        <fullName evidence="2">MPBQ/MBSQ family SAM-binding methyltransferase profile domain-containing protein</fullName>
    </recommendedName>
</protein>
<dbReference type="InterPro" id="IPR029063">
    <property type="entry name" value="SAM-dependent_MTases_sf"/>
</dbReference>
<sequence length="151" mass="17046">MQASVTPPRPMSQSRPIQHKKEAFWFYRFLSIFYDRSTRTLQEEMRANLGVQKSGEEALEPANLCDRRLRVVDVGGGTGYSTLGIVRHVDAEKVTLLDQSVHQLAKARQKAALKKCTIIQGDAEDLPFPTDHADRYVSAGRYNVLVTSQRI</sequence>
<dbReference type="GO" id="GO:0032259">
    <property type="term" value="P:methylation"/>
    <property type="evidence" value="ECO:0007669"/>
    <property type="project" value="UniProtKB-UniRule"/>
</dbReference>
<proteinExistence type="inferred from homology"/>
<evidence type="ECO:0000313" key="4">
    <source>
        <dbReference type="Proteomes" id="UP000652761"/>
    </source>
</evidence>